<evidence type="ECO:0000256" key="3">
    <source>
        <dbReference type="RuleBase" id="RU000363"/>
    </source>
</evidence>
<reference evidence="5 6" key="1">
    <citation type="submission" date="2017-01" db="EMBL/GenBank/DDBJ databases">
        <authorList>
            <person name="Mah S.A."/>
            <person name="Swanson W.J."/>
            <person name="Moy G.W."/>
            <person name="Vacquier V.D."/>
        </authorList>
    </citation>
    <scope>NUCLEOTIDE SEQUENCE [LARGE SCALE GENOMIC DNA]</scope>
    <source>
        <strain evidence="5 6">NIO-1016</strain>
    </source>
</reference>
<proteinExistence type="inferred from homology"/>
<dbReference type="GO" id="GO:0016020">
    <property type="term" value="C:membrane"/>
    <property type="evidence" value="ECO:0007669"/>
    <property type="project" value="TreeGrafter"/>
</dbReference>
<dbReference type="OrthoDB" id="9808814at2"/>
<reference evidence="4" key="3">
    <citation type="submission" date="2017-03" db="EMBL/GenBank/DDBJ databases">
        <authorList>
            <person name="Dastager S.G."/>
            <person name="Neurgaonkar P.S."/>
            <person name="Dharne M.S."/>
        </authorList>
    </citation>
    <scope>NUCLEOTIDE SEQUENCE</scope>
    <source>
        <strain evidence="4">DSM 25145</strain>
    </source>
</reference>
<evidence type="ECO:0000313" key="4">
    <source>
        <dbReference type="EMBL" id="OXS79947.1"/>
    </source>
</evidence>
<accession>A0A1N6N840</accession>
<dbReference type="PRINTS" id="PR00081">
    <property type="entry name" value="GDHRDH"/>
</dbReference>
<evidence type="ECO:0000313" key="6">
    <source>
        <dbReference type="Proteomes" id="UP000186385"/>
    </source>
</evidence>
<gene>
    <name evidence="4" type="ORF">B1B05_00210</name>
    <name evidence="5" type="ORF">SAMN05443094_10143</name>
</gene>
<dbReference type="STRING" id="1017273.SAMN05443094_10143"/>
<keyword evidence="2" id="KW-0560">Oxidoreductase</keyword>
<dbReference type="InterPro" id="IPR002347">
    <property type="entry name" value="SDR_fam"/>
</dbReference>
<dbReference type="AlphaFoldDB" id="A0A1N6N840"/>
<evidence type="ECO:0000256" key="1">
    <source>
        <dbReference type="ARBA" id="ARBA00006484"/>
    </source>
</evidence>
<evidence type="ECO:0000313" key="5">
    <source>
        <dbReference type="EMBL" id="SIP88221.1"/>
    </source>
</evidence>
<sequence>MNKTVLITGASSGLGSEFAKIFAEAEYNLVVVARSKDKLEMLQDQFPDSEIKLIVKDLSKPGSASEVAEEIDQAGIQIDVLINNAGFGLLGSFSTLSLQEQLEMMQLNMVTLAELTHLFLPGMIERNSGRILNVASTAAFQPGPMMAVYFATKAFVLSLSEALAEELAETNITVTALCPGPTKTNFGAVSSMDETKMFSQAMSAEQVAKQGVDGLLKGKRVVITGGKNKAGAVAAKLLPRSTVAKVVKSATK</sequence>
<dbReference type="InterPro" id="IPR036291">
    <property type="entry name" value="NAD(P)-bd_dom_sf"/>
</dbReference>
<dbReference type="PIRSF" id="PIRSF000126">
    <property type="entry name" value="11-beta-HSD1"/>
    <property type="match status" value="1"/>
</dbReference>
<dbReference type="EMBL" id="FTLX01000001">
    <property type="protein sequence ID" value="SIP88221.1"/>
    <property type="molecule type" value="Genomic_DNA"/>
</dbReference>
<dbReference type="Pfam" id="PF00106">
    <property type="entry name" value="adh_short"/>
    <property type="match status" value="1"/>
</dbReference>
<name>A0A1N6N840_9BACI</name>
<dbReference type="RefSeq" id="WP_045851810.1">
    <property type="nucleotide sequence ID" value="NZ_FTLX01000001.1"/>
</dbReference>
<comment type="similarity">
    <text evidence="1 3">Belongs to the short-chain dehydrogenases/reductases (SDR) family.</text>
</comment>
<dbReference type="PANTHER" id="PTHR44196">
    <property type="entry name" value="DEHYDROGENASE/REDUCTASE SDR FAMILY MEMBER 7B"/>
    <property type="match status" value="1"/>
</dbReference>
<evidence type="ECO:0000313" key="7">
    <source>
        <dbReference type="Proteomes" id="UP000215545"/>
    </source>
</evidence>
<dbReference type="Proteomes" id="UP000215545">
    <property type="component" value="Unassembled WGS sequence"/>
</dbReference>
<protein>
    <submittedName>
        <fullName evidence="4">Short-chain dehydrogenase</fullName>
    </submittedName>
</protein>
<dbReference type="Proteomes" id="UP000186385">
    <property type="component" value="Unassembled WGS sequence"/>
</dbReference>
<dbReference type="PANTHER" id="PTHR44196:SF2">
    <property type="entry name" value="SHORT-CHAIN DEHYDROGENASE-RELATED"/>
    <property type="match status" value="1"/>
</dbReference>
<dbReference type="SUPFAM" id="SSF51735">
    <property type="entry name" value="NAD(P)-binding Rossmann-fold domains"/>
    <property type="match status" value="1"/>
</dbReference>
<reference evidence="7" key="2">
    <citation type="submission" date="2017-03" db="EMBL/GenBank/DDBJ databases">
        <title>Bacillus sp. V-88(T) DSM27956, whole genome shotgun sequencing project.</title>
        <authorList>
            <person name="Dastager S.G."/>
            <person name="Neurgaonkar P.S."/>
            <person name="Dharne M.S."/>
        </authorList>
    </citation>
    <scope>NUCLEOTIDE SEQUENCE [LARGE SCALE GENOMIC DNA]</scope>
    <source>
        <strain evidence="7">DSM 25145</strain>
    </source>
</reference>
<dbReference type="GO" id="GO:0016491">
    <property type="term" value="F:oxidoreductase activity"/>
    <property type="evidence" value="ECO:0007669"/>
    <property type="project" value="UniProtKB-KW"/>
</dbReference>
<organism evidence="5 6">
    <name type="scientific">Domibacillus enclensis</name>
    <dbReference type="NCBI Taxonomy" id="1017273"/>
    <lineage>
        <taxon>Bacteria</taxon>
        <taxon>Bacillati</taxon>
        <taxon>Bacillota</taxon>
        <taxon>Bacilli</taxon>
        <taxon>Bacillales</taxon>
        <taxon>Bacillaceae</taxon>
        <taxon>Domibacillus</taxon>
    </lineage>
</organism>
<dbReference type="CDD" id="cd05233">
    <property type="entry name" value="SDR_c"/>
    <property type="match status" value="1"/>
</dbReference>
<dbReference type="PRINTS" id="PR00080">
    <property type="entry name" value="SDRFAMILY"/>
</dbReference>
<evidence type="ECO:0000256" key="2">
    <source>
        <dbReference type="ARBA" id="ARBA00023002"/>
    </source>
</evidence>
<keyword evidence="7" id="KW-1185">Reference proteome</keyword>
<dbReference type="Gene3D" id="3.40.50.720">
    <property type="entry name" value="NAD(P)-binding Rossmann-like Domain"/>
    <property type="match status" value="1"/>
</dbReference>
<dbReference type="EMBL" id="MWSK01000001">
    <property type="protein sequence ID" value="OXS79947.1"/>
    <property type="molecule type" value="Genomic_DNA"/>
</dbReference>